<dbReference type="InterPro" id="IPR014729">
    <property type="entry name" value="Rossmann-like_a/b/a_fold"/>
</dbReference>
<evidence type="ECO:0000313" key="1">
    <source>
        <dbReference type="EMBL" id="KND61196.1"/>
    </source>
</evidence>
<dbReference type="InterPro" id="IPR007357">
    <property type="entry name" value="PhrB-like"/>
</dbReference>
<protein>
    <submittedName>
        <fullName evidence="1">Putative deoxyribodipyrimidine photolyase</fullName>
    </submittedName>
</protein>
<keyword evidence="1" id="KW-0456">Lyase</keyword>
<reference evidence="2" key="1">
    <citation type="submission" date="2015-06" db="EMBL/GenBank/DDBJ databases">
        <title>Comparative genomics of Burkholderia leaf nodule symbionts.</title>
        <authorList>
            <person name="Carlier A."/>
            <person name="Eberl L."/>
            <person name="Pinto-Carbo M."/>
        </authorList>
    </citation>
    <scope>NUCLEOTIDE SEQUENCE [LARGE SCALE GENOMIC DNA]</scope>
    <source>
        <strain evidence="2">UZHbot4</strain>
    </source>
</reference>
<evidence type="ECO:0000313" key="2">
    <source>
        <dbReference type="Proteomes" id="UP000036959"/>
    </source>
</evidence>
<accession>A0A0L0MFW2</accession>
<dbReference type="EMBL" id="LFJJ01000029">
    <property type="protein sequence ID" value="KND61196.1"/>
    <property type="molecule type" value="Genomic_DNA"/>
</dbReference>
<dbReference type="Proteomes" id="UP000036959">
    <property type="component" value="Unassembled WGS sequence"/>
</dbReference>
<dbReference type="Gene3D" id="3.40.50.620">
    <property type="entry name" value="HUPs"/>
    <property type="match status" value="1"/>
</dbReference>
<name>A0A0L0MFW2_9BURK</name>
<proteinExistence type="predicted"/>
<dbReference type="AlphaFoldDB" id="A0A0L0MFW2"/>
<gene>
    <name evidence="1" type="ORF">BVER_03081</name>
</gene>
<organism evidence="1 2">
    <name type="scientific">Candidatus Burkholderia verschuerenii</name>
    <dbReference type="NCBI Taxonomy" id="242163"/>
    <lineage>
        <taxon>Bacteria</taxon>
        <taxon>Pseudomonadati</taxon>
        <taxon>Pseudomonadota</taxon>
        <taxon>Betaproteobacteria</taxon>
        <taxon>Burkholderiales</taxon>
        <taxon>Burkholderiaceae</taxon>
        <taxon>Burkholderia</taxon>
    </lineage>
</organism>
<sequence>MPTLRLILGDQLNPNHSWFSERDKHVHYVMMEVRQETDYVLHHAQKIIAIFAAMRHFAAALRKRGHRVHYLSIDDQTNEHSVPANLDALIAAHGIDRFEYQMPDEWRLDKQLAAYAKALAVESAMVDSEHFTSIPHAMKPRVTSTSMAISNG</sequence>
<comment type="caution">
    <text evidence="1">The sequence shown here is derived from an EMBL/GenBank/DDBJ whole genome shotgun (WGS) entry which is preliminary data.</text>
</comment>
<dbReference type="Pfam" id="PF04244">
    <property type="entry name" value="DPRP"/>
    <property type="match status" value="1"/>
</dbReference>
<dbReference type="PANTHER" id="PTHR38657">
    <property type="entry name" value="SLR1343 PROTEIN"/>
    <property type="match status" value="1"/>
</dbReference>
<keyword evidence="2" id="KW-1185">Reference proteome</keyword>
<dbReference type="InterPro" id="IPR052551">
    <property type="entry name" value="UV-DNA_repair_photolyase"/>
</dbReference>
<dbReference type="GO" id="GO:0016829">
    <property type="term" value="F:lyase activity"/>
    <property type="evidence" value="ECO:0007669"/>
    <property type="project" value="UniProtKB-KW"/>
</dbReference>
<dbReference type="PATRIC" id="fig|242163.4.peg.4229"/>
<dbReference type="PANTHER" id="PTHR38657:SF1">
    <property type="entry name" value="SLR1343 PROTEIN"/>
    <property type="match status" value="1"/>
</dbReference>